<proteinExistence type="predicted"/>
<feature type="compositionally biased region" description="Basic and acidic residues" evidence="1">
    <location>
        <begin position="67"/>
        <end position="76"/>
    </location>
</feature>
<dbReference type="EMBL" id="CP159289">
    <property type="protein sequence ID" value="XCH25819.1"/>
    <property type="molecule type" value="Genomic_DNA"/>
</dbReference>
<feature type="compositionally biased region" description="Basic and acidic residues" evidence="1">
    <location>
        <begin position="49"/>
        <end position="60"/>
    </location>
</feature>
<keyword evidence="2" id="KW-0732">Signal</keyword>
<feature type="region of interest" description="Disordered" evidence="1">
    <location>
        <begin position="25"/>
        <end position="76"/>
    </location>
</feature>
<reference evidence="3" key="1">
    <citation type="submission" date="2024-06" db="EMBL/GenBank/DDBJ databases">
        <title>Sequencing and assembly of the genome of Dyadobacter sp. strain 676, a symbiont of Cyamopsis tetragonoloba.</title>
        <authorList>
            <person name="Guro P."/>
            <person name="Sazanova A."/>
            <person name="Kuznetsova I."/>
            <person name="Belimov A."/>
            <person name="Safronova V."/>
        </authorList>
    </citation>
    <scope>NUCLEOTIDE SEQUENCE</scope>
    <source>
        <strain evidence="3">676</strain>
    </source>
</reference>
<name>A0AAU8FNP4_9BACT</name>
<organism evidence="3">
    <name type="scientific">Dyadobacter sp. 676</name>
    <dbReference type="NCBI Taxonomy" id="3088362"/>
    <lineage>
        <taxon>Bacteria</taxon>
        <taxon>Pseudomonadati</taxon>
        <taxon>Bacteroidota</taxon>
        <taxon>Cytophagia</taxon>
        <taxon>Cytophagales</taxon>
        <taxon>Spirosomataceae</taxon>
        <taxon>Dyadobacter</taxon>
    </lineage>
</organism>
<evidence type="ECO:0000313" key="3">
    <source>
        <dbReference type="EMBL" id="XCH25819.1"/>
    </source>
</evidence>
<evidence type="ECO:0008006" key="4">
    <source>
        <dbReference type="Google" id="ProtNLM"/>
    </source>
</evidence>
<dbReference type="RefSeq" id="WP_353721116.1">
    <property type="nucleotide sequence ID" value="NZ_CP159289.1"/>
</dbReference>
<accession>A0AAU8FNP4</accession>
<gene>
    <name evidence="3" type="ORF">ABV298_05230</name>
</gene>
<feature type="chain" id="PRO_5043425912" description="Cytochrome C551" evidence="2">
    <location>
        <begin position="26"/>
        <end position="76"/>
    </location>
</feature>
<evidence type="ECO:0000256" key="1">
    <source>
        <dbReference type="SAM" id="MobiDB-lite"/>
    </source>
</evidence>
<evidence type="ECO:0000256" key="2">
    <source>
        <dbReference type="SAM" id="SignalP"/>
    </source>
</evidence>
<protein>
    <recommendedName>
        <fullName evidence="4">Cytochrome C551</fullName>
    </recommendedName>
</protein>
<feature type="signal peptide" evidence="2">
    <location>
        <begin position="1"/>
        <end position="25"/>
    </location>
</feature>
<dbReference type="AlphaFoldDB" id="A0AAU8FNP4"/>
<sequence length="76" mass="8176">MKTSTFTTILLISLLHLACTKNDNAGEEASQGAPIDSSVVGKDSSPVSTRKDIENSDEQKLTLPGRDTTRSDEPQK</sequence>